<dbReference type="GO" id="GO:0005524">
    <property type="term" value="F:ATP binding"/>
    <property type="evidence" value="ECO:0007669"/>
    <property type="project" value="UniProtKB-KW"/>
</dbReference>
<dbReference type="Proteomes" id="UP000325577">
    <property type="component" value="Linkage Group LG4"/>
</dbReference>
<dbReference type="SUPFAM" id="SSF52540">
    <property type="entry name" value="P-loop containing nucleoside triphosphate hydrolases"/>
    <property type="match status" value="1"/>
</dbReference>
<keyword evidence="5" id="KW-0611">Plant defense</keyword>
<dbReference type="FunFam" id="3.40.50.300:FF:001091">
    <property type="entry name" value="Probable disease resistance protein At1g61300"/>
    <property type="match status" value="1"/>
</dbReference>
<reference evidence="8 9" key="1">
    <citation type="submission" date="2019-09" db="EMBL/GenBank/DDBJ databases">
        <title>A chromosome-level genome assembly of the Chinese tupelo Nyssa sinensis.</title>
        <authorList>
            <person name="Yang X."/>
            <person name="Kang M."/>
            <person name="Yang Y."/>
            <person name="Xiong H."/>
            <person name="Wang M."/>
            <person name="Zhang Z."/>
            <person name="Wang Z."/>
            <person name="Wu H."/>
            <person name="Ma T."/>
            <person name="Liu J."/>
            <person name="Xi Z."/>
        </authorList>
    </citation>
    <scope>NUCLEOTIDE SEQUENCE [LARGE SCALE GENOMIC DNA]</scope>
    <source>
        <strain evidence="8">J267</strain>
        <tissue evidence="8">Leaf</tissue>
    </source>
</reference>
<keyword evidence="3" id="KW-0677">Repeat</keyword>
<dbReference type="Pfam" id="PF23559">
    <property type="entry name" value="WHD_DRP"/>
    <property type="match status" value="1"/>
</dbReference>
<keyword evidence="9" id="KW-1185">Reference proteome</keyword>
<dbReference type="FunFam" id="1.10.10.10:FF:000322">
    <property type="entry name" value="Probable disease resistance protein At1g63360"/>
    <property type="match status" value="1"/>
</dbReference>
<dbReference type="PANTHER" id="PTHR23155">
    <property type="entry name" value="DISEASE RESISTANCE PROTEIN RP"/>
    <property type="match status" value="1"/>
</dbReference>
<comment type="similarity">
    <text evidence="1">Belongs to the disease resistance NB-LRR family.</text>
</comment>
<dbReference type="Pfam" id="PF00931">
    <property type="entry name" value="NB-ARC"/>
    <property type="match status" value="1"/>
</dbReference>
<dbReference type="PRINTS" id="PR00364">
    <property type="entry name" value="DISEASERSIST"/>
</dbReference>
<dbReference type="InterPro" id="IPR038005">
    <property type="entry name" value="RX-like_CC"/>
</dbReference>
<dbReference type="Gene3D" id="1.10.10.10">
    <property type="entry name" value="Winged helix-like DNA-binding domain superfamily/Winged helix DNA-binding domain"/>
    <property type="match status" value="1"/>
</dbReference>
<gene>
    <name evidence="8" type="ORF">F0562_009376</name>
</gene>
<evidence type="ECO:0000259" key="7">
    <source>
        <dbReference type="SMART" id="SM00382"/>
    </source>
</evidence>
<dbReference type="InterPro" id="IPR036388">
    <property type="entry name" value="WH-like_DNA-bd_sf"/>
</dbReference>
<dbReference type="Pfam" id="PF23598">
    <property type="entry name" value="LRR_14"/>
    <property type="match status" value="1"/>
</dbReference>
<dbReference type="SUPFAM" id="SSF52058">
    <property type="entry name" value="L domain-like"/>
    <property type="match status" value="1"/>
</dbReference>
<dbReference type="CDD" id="cd14798">
    <property type="entry name" value="RX-CC_like"/>
    <property type="match status" value="1"/>
</dbReference>
<dbReference type="Pfam" id="PF18052">
    <property type="entry name" value="Rx_N"/>
    <property type="match status" value="1"/>
</dbReference>
<keyword evidence="4" id="KW-0547">Nucleotide-binding</keyword>
<name>A0A5J4ZVS8_9ASTE</name>
<evidence type="ECO:0000256" key="3">
    <source>
        <dbReference type="ARBA" id="ARBA00022737"/>
    </source>
</evidence>
<keyword evidence="6" id="KW-0067">ATP-binding</keyword>
<dbReference type="GO" id="GO:0051607">
    <property type="term" value="P:defense response to virus"/>
    <property type="evidence" value="ECO:0007669"/>
    <property type="project" value="UniProtKB-ARBA"/>
</dbReference>
<dbReference type="InterPro" id="IPR044974">
    <property type="entry name" value="Disease_R_plants"/>
</dbReference>
<dbReference type="GO" id="GO:0043531">
    <property type="term" value="F:ADP binding"/>
    <property type="evidence" value="ECO:0007669"/>
    <property type="project" value="InterPro"/>
</dbReference>
<evidence type="ECO:0000256" key="1">
    <source>
        <dbReference type="ARBA" id="ARBA00008894"/>
    </source>
</evidence>
<protein>
    <recommendedName>
        <fullName evidence="7">AAA+ ATPase domain-containing protein</fullName>
    </recommendedName>
</protein>
<dbReference type="InterPro" id="IPR041118">
    <property type="entry name" value="Rx_N"/>
</dbReference>
<proteinExistence type="inferred from homology"/>
<dbReference type="InterPro" id="IPR002182">
    <property type="entry name" value="NB-ARC"/>
</dbReference>
<evidence type="ECO:0000256" key="6">
    <source>
        <dbReference type="ARBA" id="ARBA00022840"/>
    </source>
</evidence>
<sequence>MAEIVLSAVIQKAADIAANLISEECTRLNWLQKDISWIETEMRRIQAFLKDADAKQDESESEGLANFVNDMRDLAYDVGDIMDTYFPKVVSQRRRKGFFGWLKFAACIFSDWYVAHNFSVEIEQIRERVKDINEARTTYGITENGGNTGSDTWNARRSYPHVEEPNVVGFEEHIDKLKAKLLGRDSHVQQNVISIVGMPGLGKTTLAKKIYNSVRHEFECSAWVFVSQKPSIQELLQDIAGQVGLEKEKREEQLEANLFNFLMQKRYVIVIDDIWDTPTWDALSNGIPKNSENPSRIIITSRKTDVGIHIGGQSSLHTLQPMDSENSKKLFFKLVMVPQENTNETIDRFQLEELGEKMLHKCGGVPLAIVLTAGLLLLKEKTKQAWEGVLARMGKGQDECSKILALSYKDLPTDLKPCFLYFGVFPEDYEISAVELINLWAAEGFIQGRGEQEVEEVGEDYLNNLIARNLIQVARKKFDGRIKSCRIHDLLHELCIKVAEKRNFFNTLQNVTSNPVRRVTVHRSKIREHIALRFRTPKLHALLCFNNDDSICRKDLKSIIGVRFLRVLRIEVRLFPSSFPSEIGNLSDLSYLRLRGKGLEKLPRTISKLKYLLTLDFPFCRVLKFLPDVIWKMKQLRHICLGRLSCFGRVEQKMDRWYPIEISLPNLQTLIVRSYDLNPIWLHKFTSLRKLHIWDSTEGIMKELSGPMPVSEKLEKLQLQWFSSRADLFDQTFNLFGYRNLSKLHLEGPMNKLPSPDKLPPNLTKLTLEENYLEDEPMETLKKLPKLKILILGLNSYKGTRMVCSGGLADHNFIQLEELVFDSLFWLEELIVEEGGMPRLNKLRIRYCPMLAMVPERFRSITTWKKADWTRQEIPWNDHVRIASSVVAAIATVHYCCRRSLLQPLSNHIGLLYRDINEDIDSSGSNRRRASNFIYNWRAYNRRRSLPSSPHIITSTKGSCIVGGGYGGVVVTPLMVVVGREVEREISEIEERLRRQR</sequence>
<keyword evidence="2" id="KW-0433">Leucine-rich repeat</keyword>
<dbReference type="Gene3D" id="1.10.8.430">
    <property type="entry name" value="Helical domain of apoptotic protease-activating factors"/>
    <property type="match status" value="1"/>
</dbReference>
<dbReference type="AlphaFoldDB" id="A0A5J4ZVS8"/>
<evidence type="ECO:0000313" key="9">
    <source>
        <dbReference type="Proteomes" id="UP000325577"/>
    </source>
</evidence>
<evidence type="ECO:0000256" key="4">
    <source>
        <dbReference type="ARBA" id="ARBA00022741"/>
    </source>
</evidence>
<dbReference type="InterPro" id="IPR042197">
    <property type="entry name" value="Apaf_helical"/>
</dbReference>
<evidence type="ECO:0000256" key="5">
    <source>
        <dbReference type="ARBA" id="ARBA00022821"/>
    </source>
</evidence>
<dbReference type="InterPro" id="IPR058922">
    <property type="entry name" value="WHD_DRP"/>
</dbReference>
<dbReference type="OrthoDB" id="912405at2759"/>
<dbReference type="InterPro" id="IPR055414">
    <property type="entry name" value="LRR_R13L4/SHOC2-like"/>
</dbReference>
<dbReference type="InterPro" id="IPR027417">
    <property type="entry name" value="P-loop_NTPase"/>
</dbReference>
<dbReference type="SMART" id="SM00382">
    <property type="entry name" value="AAA"/>
    <property type="match status" value="1"/>
</dbReference>
<dbReference type="GO" id="GO:0098542">
    <property type="term" value="P:defense response to other organism"/>
    <property type="evidence" value="ECO:0007669"/>
    <property type="project" value="TreeGrafter"/>
</dbReference>
<accession>A0A5J4ZVS8</accession>
<dbReference type="Gene3D" id="1.20.5.4130">
    <property type="match status" value="1"/>
</dbReference>
<feature type="domain" description="AAA+ ATPase" evidence="7">
    <location>
        <begin position="189"/>
        <end position="340"/>
    </location>
</feature>
<dbReference type="Gene3D" id="3.40.50.300">
    <property type="entry name" value="P-loop containing nucleotide triphosphate hydrolases"/>
    <property type="match status" value="1"/>
</dbReference>
<dbReference type="InterPro" id="IPR032675">
    <property type="entry name" value="LRR_dom_sf"/>
</dbReference>
<organism evidence="8 9">
    <name type="scientific">Nyssa sinensis</name>
    <dbReference type="NCBI Taxonomy" id="561372"/>
    <lineage>
        <taxon>Eukaryota</taxon>
        <taxon>Viridiplantae</taxon>
        <taxon>Streptophyta</taxon>
        <taxon>Embryophyta</taxon>
        <taxon>Tracheophyta</taxon>
        <taxon>Spermatophyta</taxon>
        <taxon>Magnoliopsida</taxon>
        <taxon>eudicotyledons</taxon>
        <taxon>Gunneridae</taxon>
        <taxon>Pentapetalae</taxon>
        <taxon>asterids</taxon>
        <taxon>Cornales</taxon>
        <taxon>Nyssaceae</taxon>
        <taxon>Nyssa</taxon>
    </lineage>
</organism>
<dbReference type="PANTHER" id="PTHR23155:SF1238">
    <property type="entry name" value="TOMV SUSCEPTIBLE PROTEIN TM-2"/>
    <property type="match status" value="1"/>
</dbReference>
<dbReference type="InterPro" id="IPR003593">
    <property type="entry name" value="AAA+_ATPase"/>
</dbReference>
<evidence type="ECO:0000256" key="2">
    <source>
        <dbReference type="ARBA" id="ARBA00022614"/>
    </source>
</evidence>
<evidence type="ECO:0000313" key="8">
    <source>
        <dbReference type="EMBL" id="KAA8522953.1"/>
    </source>
</evidence>
<dbReference type="Gene3D" id="3.80.10.10">
    <property type="entry name" value="Ribonuclease Inhibitor"/>
    <property type="match status" value="2"/>
</dbReference>
<dbReference type="EMBL" id="CM018047">
    <property type="protein sequence ID" value="KAA8522953.1"/>
    <property type="molecule type" value="Genomic_DNA"/>
</dbReference>